<keyword evidence="1" id="KW-0547">Nucleotide-binding</keyword>
<reference evidence="6 7" key="1">
    <citation type="submission" date="2019-09" db="EMBL/GenBank/DDBJ databases">
        <title>Arthrobacter zafarii sp. nov., a moderately thermotolerant and halotolerant actinobacterium isolated from Cholistan desert soil of Pakistan.</title>
        <authorList>
            <person name="Amin A."/>
            <person name="Ahmed I."/>
            <person name="Khalid N."/>
            <person name="Schumann P."/>
            <person name="Busse H.J."/>
            <person name="Khan I.U."/>
            <person name="Li S."/>
            <person name="Li W.J."/>
        </authorList>
    </citation>
    <scope>NUCLEOTIDE SEQUENCE [LARGE SCALE GENOMIC DNA]</scope>
    <source>
        <strain evidence="6 7">NCCP-1664</strain>
    </source>
</reference>
<feature type="domain" description="Sigma-54 factor interaction" evidence="5">
    <location>
        <begin position="461"/>
        <end position="523"/>
    </location>
</feature>
<keyword evidence="2" id="KW-0067">ATP-binding</keyword>
<dbReference type="PROSITE" id="PS50045">
    <property type="entry name" value="SIGMA54_INTERACT_4"/>
    <property type="match status" value="1"/>
</dbReference>
<dbReference type="Proteomes" id="UP000325307">
    <property type="component" value="Unassembled WGS sequence"/>
</dbReference>
<evidence type="ECO:0000256" key="2">
    <source>
        <dbReference type="ARBA" id="ARBA00022840"/>
    </source>
</evidence>
<dbReference type="PRINTS" id="PR01590">
    <property type="entry name" value="HTHFIS"/>
</dbReference>
<dbReference type="GO" id="GO:0005524">
    <property type="term" value="F:ATP binding"/>
    <property type="evidence" value="ECO:0007669"/>
    <property type="project" value="UniProtKB-KW"/>
</dbReference>
<dbReference type="SUPFAM" id="SSF46689">
    <property type="entry name" value="Homeodomain-like"/>
    <property type="match status" value="1"/>
</dbReference>
<accession>A0A5A7NQV4</accession>
<dbReference type="Gene3D" id="1.10.10.60">
    <property type="entry name" value="Homeodomain-like"/>
    <property type="match status" value="1"/>
</dbReference>
<proteinExistence type="predicted"/>
<keyword evidence="4" id="KW-0804">Transcription</keyword>
<dbReference type="InterPro" id="IPR029016">
    <property type="entry name" value="GAF-like_dom_sf"/>
</dbReference>
<dbReference type="PANTHER" id="PTHR32071">
    <property type="entry name" value="TRANSCRIPTIONAL REGULATORY PROTEIN"/>
    <property type="match status" value="1"/>
</dbReference>
<evidence type="ECO:0000256" key="4">
    <source>
        <dbReference type="ARBA" id="ARBA00023163"/>
    </source>
</evidence>
<evidence type="ECO:0000259" key="5">
    <source>
        <dbReference type="PROSITE" id="PS50045"/>
    </source>
</evidence>
<evidence type="ECO:0000256" key="1">
    <source>
        <dbReference type="ARBA" id="ARBA00022741"/>
    </source>
</evidence>
<dbReference type="AlphaFoldDB" id="A0A5A7NQV4"/>
<dbReference type="Gene3D" id="1.10.8.60">
    <property type="match status" value="1"/>
</dbReference>
<sequence length="594" mass="65088">MDTLNPAVPAGIAEWDAIRAAKLEVLARDPRSIRESDYPQVRPEVVRSWKRSMLSGVDPHATAIPHDPGFVAQSRLAQAAQPIMNRLEDQISDLSSWGFLTDRASRLLTVVVGDSPQAVRLRQKDLRPGLCFAEDLIGTNGIACAQEEQRPSIISGTEHFRFDSEILTTTGVNIRDPYTKRFVGTLGVHCRREYGSAALLQLVAEIGRSIEAQLLASRADEERVFFDHYLRMQRRFRGAIVGITKNHWVANFQAQALLGENDHHILRRLAEEACLRGQERSTRRRLANGTGATITITPLEHSAGRFAAVLTLRPEQAADASSLYALPFSEGGAVREDFRAQARRALGGGQAVLFSGERGSGKRHIAHDVLTELCAPATVVEADAAQAHLAPDEWFARLSRALGDRGAPVLLTHLEEIPAELVPRVANLVNAATGPLVGTTSEQHGEDSPTVFLRECFPAALEIPPLRDRADEFSALCRGLLAALDAADGQRSSIAPKAVAALVSNDWPGNVRQLRQVLATSRIRAMGREIGLTDLPARYSNAAASRPLGEMERVERQTLMVALRESGGNRELAAEKLGISRATIYRKLKRYELR</sequence>
<dbReference type="Pfam" id="PF25601">
    <property type="entry name" value="AAA_lid_14"/>
    <property type="match status" value="1"/>
</dbReference>
<dbReference type="Gene3D" id="3.30.450.40">
    <property type="match status" value="1"/>
</dbReference>
<dbReference type="GO" id="GO:0043565">
    <property type="term" value="F:sequence-specific DNA binding"/>
    <property type="evidence" value="ECO:0007669"/>
    <property type="project" value="InterPro"/>
</dbReference>
<gene>
    <name evidence="6" type="ORF">NCCP1664_16760</name>
</gene>
<dbReference type="OrthoDB" id="5496274at2"/>
<dbReference type="GO" id="GO:0006355">
    <property type="term" value="P:regulation of DNA-templated transcription"/>
    <property type="evidence" value="ECO:0007669"/>
    <property type="project" value="InterPro"/>
</dbReference>
<keyword evidence="3" id="KW-0805">Transcription regulation</keyword>
<dbReference type="InterPro" id="IPR002078">
    <property type="entry name" value="Sigma_54_int"/>
</dbReference>
<protein>
    <submittedName>
        <fullName evidence="6">Siderophore-interacting protein</fullName>
    </submittedName>
</protein>
<dbReference type="SUPFAM" id="SSF52540">
    <property type="entry name" value="P-loop containing nucleoside triphosphate hydrolases"/>
    <property type="match status" value="1"/>
</dbReference>
<dbReference type="InterPro" id="IPR058031">
    <property type="entry name" value="AAA_lid_NorR"/>
</dbReference>
<evidence type="ECO:0000313" key="7">
    <source>
        <dbReference type="Proteomes" id="UP000325307"/>
    </source>
</evidence>
<dbReference type="InterPro" id="IPR027417">
    <property type="entry name" value="P-loop_NTPase"/>
</dbReference>
<dbReference type="RefSeq" id="WP_149956782.1">
    <property type="nucleotide sequence ID" value="NZ_BKDJ01000007.1"/>
</dbReference>
<evidence type="ECO:0000313" key="6">
    <source>
        <dbReference type="EMBL" id="GER23180.1"/>
    </source>
</evidence>
<dbReference type="EMBL" id="BKDJ01000007">
    <property type="protein sequence ID" value="GER23180.1"/>
    <property type="molecule type" value="Genomic_DNA"/>
</dbReference>
<organism evidence="6 7">
    <name type="scientific">Zafaria cholistanensis</name>
    <dbReference type="NCBI Taxonomy" id="1682741"/>
    <lineage>
        <taxon>Bacteria</taxon>
        <taxon>Bacillati</taxon>
        <taxon>Actinomycetota</taxon>
        <taxon>Actinomycetes</taxon>
        <taxon>Micrococcales</taxon>
        <taxon>Micrococcaceae</taxon>
        <taxon>Zafaria</taxon>
    </lineage>
</organism>
<dbReference type="PANTHER" id="PTHR32071:SF122">
    <property type="entry name" value="SIGMA FACTOR"/>
    <property type="match status" value="1"/>
</dbReference>
<dbReference type="Pfam" id="PF02954">
    <property type="entry name" value="HTH_8"/>
    <property type="match status" value="1"/>
</dbReference>
<dbReference type="InterPro" id="IPR002197">
    <property type="entry name" value="HTH_Fis"/>
</dbReference>
<dbReference type="InterPro" id="IPR009057">
    <property type="entry name" value="Homeodomain-like_sf"/>
</dbReference>
<name>A0A5A7NQV4_9MICC</name>
<keyword evidence="7" id="KW-1185">Reference proteome</keyword>
<comment type="caution">
    <text evidence="6">The sequence shown here is derived from an EMBL/GenBank/DDBJ whole genome shotgun (WGS) entry which is preliminary data.</text>
</comment>
<evidence type="ECO:0000256" key="3">
    <source>
        <dbReference type="ARBA" id="ARBA00023015"/>
    </source>
</evidence>